<dbReference type="InterPro" id="IPR014721">
    <property type="entry name" value="Ribsml_uS5_D2-typ_fold_subgr"/>
</dbReference>
<dbReference type="PROSITE" id="PS00301">
    <property type="entry name" value="G_TR_1"/>
    <property type="match status" value="1"/>
</dbReference>
<evidence type="ECO:0000313" key="6">
    <source>
        <dbReference type="EMBL" id="NJP32890.1"/>
    </source>
</evidence>
<dbReference type="Gene3D" id="2.40.30.10">
    <property type="entry name" value="Translation factors"/>
    <property type="match status" value="1"/>
</dbReference>
<dbReference type="InterPro" id="IPR035647">
    <property type="entry name" value="EFG_III/V"/>
</dbReference>
<name>A0ABX0Z4X0_9ACTN</name>
<dbReference type="Gene3D" id="3.30.230.10">
    <property type="match status" value="1"/>
</dbReference>
<dbReference type="Proteomes" id="UP000783871">
    <property type="component" value="Unassembled WGS sequence"/>
</dbReference>
<dbReference type="SUPFAM" id="SSF50447">
    <property type="entry name" value="Translation proteins"/>
    <property type="match status" value="1"/>
</dbReference>
<dbReference type="SUPFAM" id="SSF52540">
    <property type="entry name" value="P-loop containing nucleoside triphosphate hydrolases"/>
    <property type="match status" value="1"/>
</dbReference>
<dbReference type="InterPro" id="IPR009000">
    <property type="entry name" value="Transl_B-barrel_sf"/>
</dbReference>
<feature type="domain" description="Tr-type G" evidence="5">
    <location>
        <begin position="1"/>
        <end position="251"/>
    </location>
</feature>
<dbReference type="PROSITE" id="PS51722">
    <property type="entry name" value="G_TR_2"/>
    <property type="match status" value="1"/>
</dbReference>
<dbReference type="Gene3D" id="3.40.50.300">
    <property type="entry name" value="P-loop containing nucleotide triphosphate hydrolases"/>
    <property type="match status" value="1"/>
</dbReference>
<feature type="compositionally biased region" description="Basic and acidic residues" evidence="4">
    <location>
        <begin position="612"/>
        <end position="634"/>
    </location>
</feature>
<dbReference type="NCBIfam" id="TIGR00231">
    <property type="entry name" value="small_GTP"/>
    <property type="match status" value="1"/>
</dbReference>
<accession>A0ABX0Z4X0</accession>
<evidence type="ECO:0000256" key="2">
    <source>
        <dbReference type="ARBA" id="ARBA00022917"/>
    </source>
</evidence>
<dbReference type="PRINTS" id="PR00315">
    <property type="entry name" value="ELONGATNFCT"/>
</dbReference>
<comment type="caution">
    <text evidence="6">The sequence shown here is derived from an EMBL/GenBank/DDBJ whole genome shotgun (WGS) entry which is preliminary data.</text>
</comment>
<keyword evidence="7" id="KW-1185">Reference proteome</keyword>
<dbReference type="InterPro" id="IPR005225">
    <property type="entry name" value="Small_GTP-bd"/>
</dbReference>
<dbReference type="SUPFAM" id="SSF54211">
    <property type="entry name" value="Ribosomal protein S5 domain 2-like"/>
    <property type="match status" value="1"/>
</dbReference>
<sequence>METVNIGILAHVDAGKTSLTERLLFDTGVIDRLGSVDAGTTRTDTGEIERRRGITIRSAVVAFTAGGRQVNLVDTPGHSDFVAEVERALGVLDGAVLVLSAVEGVQPHTRVLMRTLRSLRLPTLLFVNKVDRAGARTEPLVAEIRRLLTPGVVPMGTVRGAGTPAARVEAYDQRDPAAVVEWATVLADHDDELLADLVEERAPDPDRVAAALRAQTAAGLACPLLFGSAITGAGVPALVAALGDLLPPAPPAEPDLRARVFAVERTERGEKVALVRSYGGELARRQRVTVHRREPDGRLGRHRARVTGVTVVGAPDTGVLTAGRIARLHGLPGARIGDQLGTPENGKAGRYFPPPTLETVIRARRPEQAEALHAALLDLADADPLIRTRPAPGGGTGVLLYGDVQREVLAATLAGAYGVEAEFTPGDLVHVERLVGAGEAVEIIGNGFLGTVGLRVEPGEGVTYRLAVELGSLPLSFHAAIEETVFAALDQGVHGWPVTDVAVTLTHSGYWSPVSTAGDFRDLTPYVLMQALARAGTRVHEPCHRFDCEVPADTLGPVTAYLARVGGRVDGTEPGGDTWHVTGEVPARCEAQVRRRLPDLTRGEGLWSSVPHGDRLVVGEPPRRPRSDGNPFDRVEYTRFLAQRQLAATAGR</sequence>
<evidence type="ECO:0000256" key="4">
    <source>
        <dbReference type="SAM" id="MobiDB-lite"/>
    </source>
</evidence>
<dbReference type="Pfam" id="PF00679">
    <property type="entry name" value="EFG_C"/>
    <property type="match status" value="1"/>
</dbReference>
<organism evidence="6 7">
    <name type="scientific">Micromonospora thermarum</name>
    <dbReference type="NCBI Taxonomy" id="2720024"/>
    <lineage>
        <taxon>Bacteria</taxon>
        <taxon>Bacillati</taxon>
        <taxon>Actinomycetota</taxon>
        <taxon>Actinomycetes</taxon>
        <taxon>Micromonosporales</taxon>
        <taxon>Micromonosporaceae</taxon>
        <taxon>Micromonospora</taxon>
    </lineage>
</organism>
<dbReference type="Pfam" id="PF00009">
    <property type="entry name" value="GTP_EFTU"/>
    <property type="match status" value="1"/>
</dbReference>
<proteinExistence type="predicted"/>
<dbReference type="SUPFAM" id="SSF54980">
    <property type="entry name" value="EF-G C-terminal domain-like"/>
    <property type="match status" value="2"/>
</dbReference>
<dbReference type="InterPro" id="IPR027417">
    <property type="entry name" value="P-loop_NTPase"/>
</dbReference>
<dbReference type="InterPro" id="IPR000795">
    <property type="entry name" value="T_Tr_GTP-bd_dom"/>
</dbReference>
<dbReference type="EMBL" id="JAATEO010000012">
    <property type="protein sequence ID" value="NJP32890.1"/>
    <property type="molecule type" value="Genomic_DNA"/>
</dbReference>
<dbReference type="PANTHER" id="PTHR43261">
    <property type="entry name" value="TRANSLATION ELONGATION FACTOR G-RELATED"/>
    <property type="match status" value="1"/>
</dbReference>
<dbReference type="PRINTS" id="PR01037">
    <property type="entry name" value="TCRTETOQM"/>
</dbReference>
<dbReference type="InterPro" id="IPR000640">
    <property type="entry name" value="EFG_V-like"/>
</dbReference>
<dbReference type="InterPro" id="IPR005517">
    <property type="entry name" value="Transl_elong_EFG/EF2_IV"/>
</dbReference>
<dbReference type="SMART" id="SM00889">
    <property type="entry name" value="EFG_IV"/>
    <property type="match status" value="1"/>
</dbReference>
<dbReference type="InterPro" id="IPR031157">
    <property type="entry name" value="G_TR_CS"/>
</dbReference>
<dbReference type="RefSeq" id="WP_168001270.1">
    <property type="nucleotide sequence ID" value="NZ_JAATEO010000012.1"/>
</dbReference>
<evidence type="ECO:0000259" key="5">
    <source>
        <dbReference type="PROSITE" id="PS51722"/>
    </source>
</evidence>
<dbReference type="InterPro" id="IPR020568">
    <property type="entry name" value="Ribosomal_Su5_D2-typ_SF"/>
</dbReference>
<keyword evidence="1" id="KW-0547">Nucleotide-binding</keyword>
<dbReference type="PANTHER" id="PTHR43261:SF1">
    <property type="entry name" value="RIBOSOME-RELEASING FACTOR 2, MITOCHONDRIAL"/>
    <property type="match status" value="1"/>
</dbReference>
<evidence type="ECO:0000256" key="3">
    <source>
        <dbReference type="ARBA" id="ARBA00023134"/>
    </source>
</evidence>
<feature type="region of interest" description="Disordered" evidence="4">
    <location>
        <begin position="611"/>
        <end position="634"/>
    </location>
</feature>
<evidence type="ECO:0000256" key="1">
    <source>
        <dbReference type="ARBA" id="ARBA00022741"/>
    </source>
</evidence>
<reference evidence="6 7" key="1">
    <citation type="submission" date="2020-03" db="EMBL/GenBank/DDBJ databases">
        <title>WGS of actinomycetes isolated from Thailand.</title>
        <authorList>
            <person name="Thawai C."/>
        </authorList>
    </citation>
    <scope>NUCLEOTIDE SEQUENCE [LARGE SCALE GENOMIC DNA]</scope>
    <source>
        <strain evidence="6 7">HSS6-12</strain>
    </source>
</reference>
<protein>
    <submittedName>
        <fullName evidence="6">GTP-binding protein</fullName>
    </submittedName>
</protein>
<keyword evidence="3" id="KW-0342">GTP-binding</keyword>
<evidence type="ECO:0000313" key="7">
    <source>
        <dbReference type="Proteomes" id="UP000783871"/>
    </source>
</evidence>
<gene>
    <name evidence="6" type="ORF">HCJ94_13055</name>
</gene>
<keyword evidence="2" id="KW-0648">Protein biosynthesis</keyword>
<dbReference type="Pfam" id="PF03764">
    <property type="entry name" value="EFG_IV"/>
    <property type="match status" value="1"/>
</dbReference>